<dbReference type="GO" id="GO:0098797">
    <property type="term" value="C:plasma membrane protein complex"/>
    <property type="evidence" value="ECO:0007669"/>
    <property type="project" value="TreeGrafter"/>
</dbReference>
<gene>
    <name evidence="13" type="ORF">C0099_13145</name>
</gene>
<evidence type="ECO:0000256" key="10">
    <source>
        <dbReference type="RuleBase" id="RU362123"/>
    </source>
</evidence>
<evidence type="ECO:0000313" key="13">
    <source>
        <dbReference type="EMBL" id="AUN96475.1"/>
    </source>
</evidence>
<keyword evidence="5 10" id="KW-0997">Cell inner membrane</keyword>
<dbReference type="PANTHER" id="PTHR33446:SF2">
    <property type="entry name" value="PROTEIN TONB"/>
    <property type="match status" value="1"/>
</dbReference>
<dbReference type="InterPro" id="IPR003538">
    <property type="entry name" value="TonB"/>
</dbReference>
<comment type="similarity">
    <text evidence="2 10">Belongs to the TonB family.</text>
</comment>
<proteinExistence type="inferred from homology"/>
<dbReference type="KEGG" id="atw:C0099_13145"/>
<evidence type="ECO:0000256" key="8">
    <source>
        <dbReference type="ARBA" id="ARBA00022989"/>
    </source>
</evidence>
<evidence type="ECO:0000256" key="3">
    <source>
        <dbReference type="ARBA" id="ARBA00022448"/>
    </source>
</evidence>
<feature type="compositionally biased region" description="Pro residues" evidence="11">
    <location>
        <begin position="29"/>
        <end position="45"/>
    </location>
</feature>
<evidence type="ECO:0000259" key="12">
    <source>
        <dbReference type="PROSITE" id="PS52015"/>
    </source>
</evidence>
<dbReference type="Pfam" id="PF03544">
    <property type="entry name" value="TonB_C"/>
    <property type="match status" value="1"/>
</dbReference>
<dbReference type="GO" id="GO:0030288">
    <property type="term" value="C:outer membrane-bounded periplasmic space"/>
    <property type="evidence" value="ECO:0007669"/>
    <property type="project" value="InterPro"/>
</dbReference>
<evidence type="ECO:0000256" key="5">
    <source>
        <dbReference type="ARBA" id="ARBA00022519"/>
    </source>
</evidence>
<dbReference type="EMBL" id="CP025682">
    <property type="protein sequence ID" value="AUN96475.1"/>
    <property type="molecule type" value="Genomic_DNA"/>
</dbReference>
<dbReference type="NCBIfam" id="TIGR01352">
    <property type="entry name" value="tonB_Cterm"/>
    <property type="match status" value="1"/>
</dbReference>
<keyword evidence="3 10" id="KW-0813">Transport</keyword>
<feature type="domain" description="TonB C-terminal" evidence="12">
    <location>
        <begin position="54"/>
        <end position="145"/>
    </location>
</feature>
<dbReference type="InterPro" id="IPR051045">
    <property type="entry name" value="TonB-dependent_transducer"/>
</dbReference>
<reference evidence="13 14" key="1">
    <citation type="submission" date="2018-01" db="EMBL/GenBank/DDBJ databases">
        <authorList>
            <person name="Fu G.-Y."/>
        </authorList>
    </citation>
    <scope>NUCLEOTIDE SEQUENCE [LARGE SCALE GENOMIC DNA]</scope>
    <source>
        <strain evidence="13 14">SY39</strain>
    </source>
</reference>
<dbReference type="GO" id="GO:0015891">
    <property type="term" value="P:siderophore transport"/>
    <property type="evidence" value="ECO:0007669"/>
    <property type="project" value="InterPro"/>
</dbReference>
<keyword evidence="4 10" id="KW-1003">Cell membrane</keyword>
<evidence type="ECO:0000256" key="2">
    <source>
        <dbReference type="ARBA" id="ARBA00006555"/>
    </source>
</evidence>
<evidence type="ECO:0000313" key="14">
    <source>
        <dbReference type="Proteomes" id="UP000242205"/>
    </source>
</evidence>
<keyword evidence="9" id="KW-0472">Membrane</keyword>
<evidence type="ECO:0000256" key="7">
    <source>
        <dbReference type="ARBA" id="ARBA00022927"/>
    </source>
</evidence>
<dbReference type="GO" id="GO:0055085">
    <property type="term" value="P:transmembrane transport"/>
    <property type="evidence" value="ECO:0007669"/>
    <property type="project" value="InterPro"/>
</dbReference>
<keyword evidence="14" id="KW-1185">Reference proteome</keyword>
<evidence type="ECO:0000256" key="6">
    <source>
        <dbReference type="ARBA" id="ARBA00022692"/>
    </source>
</evidence>
<name>A0A2I6SB68_9RHOO</name>
<dbReference type="GO" id="GO:0031992">
    <property type="term" value="F:energy transducer activity"/>
    <property type="evidence" value="ECO:0007669"/>
    <property type="project" value="InterPro"/>
</dbReference>
<accession>A0A2I6SB68</accession>
<evidence type="ECO:0000256" key="1">
    <source>
        <dbReference type="ARBA" id="ARBA00004383"/>
    </source>
</evidence>
<evidence type="ECO:0000256" key="4">
    <source>
        <dbReference type="ARBA" id="ARBA00022475"/>
    </source>
</evidence>
<dbReference type="PROSITE" id="PS52015">
    <property type="entry name" value="TONB_CTD"/>
    <property type="match status" value="1"/>
</dbReference>
<keyword evidence="8" id="KW-1133">Transmembrane helix</keyword>
<keyword evidence="10" id="KW-0735">Signal-anchor</keyword>
<comment type="subcellular location">
    <subcellularLocation>
        <location evidence="1 10">Cell inner membrane</location>
        <topology evidence="1 10">Single-pass membrane protein</topology>
        <orientation evidence="1 10">Periplasmic side</orientation>
    </subcellularLocation>
</comment>
<keyword evidence="7 10" id="KW-0653">Protein transport</keyword>
<dbReference type="Proteomes" id="UP000242205">
    <property type="component" value="Chromosome"/>
</dbReference>
<organism evidence="13 14">
    <name type="scientific">Pseudazoarcus pumilus</name>
    <dbReference type="NCBI Taxonomy" id="2067960"/>
    <lineage>
        <taxon>Bacteria</taxon>
        <taxon>Pseudomonadati</taxon>
        <taxon>Pseudomonadota</taxon>
        <taxon>Betaproteobacteria</taxon>
        <taxon>Rhodocyclales</taxon>
        <taxon>Zoogloeaceae</taxon>
        <taxon>Pseudazoarcus</taxon>
    </lineage>
</organism>
<dbReference type="InterPro" id="IPR006260">
    <property type="entry name" value="TonB/TolA_C"/>
</dbReference>
<sequence>MPDLPPPPPKASPRPEPRKPTEPSRAQPALPPVAEAPPAPEPAARPPSQQGVTDARYDAAYLDNPPPAYPALSRRMREEGRVLLRVFVSAQGQAKNIEVEESSGSNRLDSAARNAVQRWRFVPAREGEREIDAWVLVPVVFKLEG</sequence>
<dbReference type="SUPFAM" id="SSF74653">
    <property type="entry name" value="TolA/TonB C-terminal domain"/>
    <property type="match status" value="1"/>
</dbReference>
<evidence type="ECO:0000256" key="9">
    <source>
        <dbReference type="ARBA" id="ARBA00023136"/>
    </source>
</evidence>
<feature type="compositionally biased region" description="Pro residues" evidence="11">
    <location>
        <begin position="1"/>
        <end position="12"/>
    </location>
</feature>
<dbReference type="AlphaFoldDB" id="A0A2I6SB68"/>
<dbReference type="PANTHER" id="PTHR33446">
    <property type="entry name" value="PROTEIN TONB-RELATED"/>
    <property type="match status" value="1"/>
</dbReference>
<dbReference type="PRINTS" id="PR01374">
    <property type="entry name" value="TONBPROTEIN"/>
</dbReference>
<evidence type="ECO:0000256" key="11">
    <source>
        <dbReference type="SAM" id="MobiDB-lite"/>
    </source>
</evidence>
<feature type="region of interest" description="Disordered" evidence="11">
    <location>
        <begin position="1"/>
        <end position="54"/>
    </location>
</feature>
<dbReference type="InterPro" id="IPR037682">
    <property type="entry name" value="TonB_C"/>
</dbReference>
<feature type="compositionally biased region" description="Basic and acidic residues" evidence="11">
    <location>
        <begin position="13"/>
        <end position="22"/>
    </location>
</feature>
<protein>
    <recommendedName>
        <fullName evidence="10">Protein TonB</fullName>
    </recommendedName>
</protein>
<keyword evidence="6" id="KW-0812">Transmembrane</keyword>
<comment type="function">
    <text evidence="10">Interacts with outer membrane receptor proteins that carry out high-affinity binding and energy dependent uptake into the periplasmic space of specific substrates. It could act to transduce energy from the cytoplasmic membrane to specific energy-requiring processes in the outer membrane, resulting in the release into the periplasm of ligands bound by these outer membrane proteins.</text>
</comment>
<dbReference type="Gene3D" id="3.30.1150.10">
    <property type="match status" value="1"/>
</dbReference>
<dbReference type="GO" id="GO:0015031">
    <property type="term" value="P:protein transport"/>
    <property type="evidence" value="ECO:0007669"/>
    <property type="project" value="UniProtKB-UniRule"/>
</dbReference>